<evidence type="ECO:0000256" key="4">
    <source>
        <dbReference type="ARBA" id="ARBA00022825"/>
    </source>
</evidence>
<dbReference type="EMBL" id="BAABDI010000004">
    <property type="protein sequence ID" value="GAA3964655.1"/>
    <property type="molecule type" value="Genomic_DNA"/>
</dbReference>
<dbReference type="SUPFAM" id="SSF52317">
    <property type="entry name" value="Class I glutamine amidotransferase-like"/>
    <property type="match status" value="1"/>
</dbReference>
<dbReference type="RefSeq" id="WP_345121461.1">
    <property type="nucleotide sequence ID" value="NZ_BAABDI010000004.1"/>
</dbReference>
<keyword evidence="4" id="KW-0720">Serine protease</keyword>
<proteinExistence type="inferred from homology"/>
<accession>A0ABP7PF74</accession>
<evidence type="ECO:0000313" key="6">
    <source>
        <dbReference type="EMBL" id="GAA3964655.1"/>
    </source>
</evidence>
<dbReference type="Gene3D" id="3.40.50.880">
    <property type="match status" value="1"/>
</dbReference>
<reference evidence="7" key="1">
    <citation type="journal article" date="2019" name="Int. J. Syst. Evol. Microbiol.">
        <title>The Global Catalogue of Microorganisms (GCM) 10K type strain sequencing project: providing services to taxonomists for standard genome sequencing and annotation.</title>
        <authorList>
            <consortium name="The Broad Institute Genomics Platform"/>
            <consortium name="The Broad Institute Genome Sequencing Center for Infectious Disease"/>
            <person name="Wu L."/>
            <person name="Ma J."/>
        </authorList>
    </citation>
    <scope>NUCLEOTIDE SEQUENCE [LARGE SCALE GENOMIC DNA]</scope>
    <source>
        <strain evidence="7">JCM 17217</strain>
    </source>
</reference>
<comment type="caution">
    <text evidence="6">The sequence shown here is derived from an EMBL/GenBank/DDBJ whole genome shotgun (WGS) entry which is preliminary data.</text>
</comment>
<organism evidence="6 7">
    <name type="scientific">Hymenobacter antarcticus</name>
    <dbReference type="NCBI Taxonomy" id="486270"/>
    <lineage>
        <taxon>Bacteria</taxon>
        <taxon>Pseudomonadati</taxon>
        <taxon>Bacteroidota</taxon>
        <taxon>Cytophagia</taxon>
        <taxon>Cytophagales</taxon>
        <taxon>Hymenobacteraceae</taxon>
        <taxon>Hymenobacter</taxon>
    </lineage>
</organism>
<protein>
    <recommendedName>
        <fullName evidence="8">Cyanophycinase</fullName>
    </recommendedName>
</protein>
<dbReference type="Pfam" id="PF03575">
    <property type="entry name" value="Peptidase_S51"/>
    <property type="match status" value="1"/>
</dbReference>
<keyword evidence="7" id="KW-1185">Reference proteome</keyword>
<sequence>MRFRLLFLNAALLGTLSFCKPTQVVPPAAPLAPNLTGSLGIAGDPADATGPTTGGTVLMGGSTDVDEAIRWMVAKAGGGDFVVLRASGTAAYNTYVFSELGGVNSCETLLINSRALANAPEVEARVRAAEAVFIAGGDQANYVNFWKGTKLEDALNYLRNTKQVPIGGTSAGCAIQGRTYFSALNGTITSAEALANPYNSLLTLGRNDFLNTPYLADVVTDTHFNNPDRSGRLVAFLARLSQDFGVVGRGIGVEEATAVCIGADGTGKVFGRGRAFFLSQNGSANAPETCVSGTRLHWNRGRQAVRVYQIAGTPAGTGTFDLNAWGNGTGGTSKYFYVDQGTLGSSN</sequence>
<feature type="signal peptide" evidence="5">
    <location>
        <begin position="1"/>
        <end position="19"/>
    </location>
</feature>
<dbReference type="PANTHER" id="PTHR36175:SF1">
    <property type="entry name" value="CYANOPHYCINASE"/>
    <property type="match status" value="1"/>
</dbReference>
<dbReference type="CDD" id="cd03145">
    <property type="entry name" value="GAT1_cyanophycinase"/>
    <property type="match status" value="1"/>
</dbReference>
<gene>
    <name evidence="6" type="ORF">GCM10022407_09020</name>
</gene>
<feature type="chain" id="PRO_5047085619" description="Cyanophycinase" evidence="5">
    <location>
        <begin position="20"/>
        <end position="347"/>
    </location>
</feature>
<keyword evidence="5" id="KW-0732">Signal</keyword>
<evidence type="ECO:0000256" key="2">
    <source>
        <dbReference type="ARBA" id="ARBA00022670"/>
    </source>
</evidence>
<keyword evidence="2" id="KW-0645">Protease</keyword>
<evidence type="ECO:0000256" key="1">
    <source>
        <dbReference type="ARBA" id="ARBA00006534"/>
    </source>
</evidence>
<dbReference type="InterPro" id="IPR005320">
    <property type="entry name" value="Peptidase_S51"/>
</dbReference>
<evidence type="ECO:0000256" key="5">
    <source>
        <dbReference type="SAM" id="SignalP"/>
    </source>
</evidence>
<keyword evidence="3" id="KW-0378">Hydrolase</keyword>
<evidence type="ECO:0000313" key="7">
    <source>
        <dbReference type="Proteomes" id="UP001501556"/>
    </source>
</evidence>
<comment type="similarity">
    <text evidence="1">Belongs to the peptidase S51 family.</text>
</comment>
<dbReference type="Proteomes" id="UP001501556">
    <property type="component" value="Unassembled WGS sequence"/>
</dbReference>
<evidence type="ECO:0000256" key="3">
    <source>
        <dbReference type="ARBA" id="ARBA00022801"/>
    </source>
</evidence>
<name>A0ABP7PF74_9BACT</name>
<dbReference type="InterPro" id="IPR029062">
    <property type="entry name" value="Class_I_gatase-like"/>
</dbReference>
<dbReference type="PANTHER" id="PTHR36175">
    <property type="entry name" value="CYANOPHYCINASE"/>
    <property type="match status" value="1"/>
</dbReference>
<evidence type="ECO:0008006" key="8">
    <source>
        <dbReference type="Google" id="ProtNLM"/>
    </source>
</evidence>